<dbReference type="GO" id="GO:0016301">
    <property type="term" value="F:kinase activity"/>
    <property type="evidence" value="ECO:0007669"/>
    <property type="project" value="UniProtKB-KW"/>
</dbReference>
<dbReference type="PANTHER" id="PTHR43095">
    <property type="entry name" value="SUGAR KINASE"/>
    <property type="match status" value="1"/>
</dbReference>
<dbReference type="Gene3D" id="3.30.420.40">
    <property type="match status" value="3"/>
</dbReference>
<evidence type="ECO:0000256" key="4">
    <source>
        <dbReference type="ARBA" id="ARBA00022777"/>
    </source>
</evidence>
<dbReference type="Pfam" id="PF02782">
    <property type="entry name" value="FGGY_C"/>
    <property type="match status" value="1"/>
</dbReference>
<evidence type="ECO:0000256" key="5">
    <source>
        <dbReference type="SAM" id="MobiDB-lite"/>
    </source>
</evidence>
<evidence type="ECO:0000259" key="6">
    <source>
        <dbReference type="Pfam" id="PF00370"/>
    </source>
</evidence>
<organism evidence="8">
    <name type="scientific">Gulosibacter sediminis</name>
    <dbReference type="NCBI Taxonomy" id="1729695"/>
    <lineage>
        <taxon>Bacteria</taxon>
        <taxon>Bacillati</taxon>
        <taxon>Actinomycetota</taxon>
        <taxon>Actinomycetes</taxon>
        <taxon>Micrococcales</taxon>
        <taxon>Microbacteriaceae</taxon>
        <taxon>Gulosibacter</taxon>
    </lineage>
</organism>
<dbReference type="PANTHER" id="PTHR43095:SF5">
    <property type="entry name" value="XYLULOSE KINASE"/>
    <property type="match status" value="1"/>
</dbReference>
<reference evidence="8" key="1">
    <citation type="submission" date="2022-05" db="EMBL/GenBank/DDBJ databases">
        <title>Complete genome sequence of toluene-degrading Gulosibacter sediminis strain ACHW.36C.</title>
        <authorList>
            <person name="Wai A.C."/>
            <person name="Lai G.K."/>
            <person name="Griffin S.D."/>
            <person name="Leung F.C."/>
        </authorList>
    </citation>
    <scope>NUCLEOTIDE SEQUENCE [LARGE SCALE GENOMIC DNA]</scope>
    <source>
        <strain evidence="8">ACHW.36C</strain>
    </source>
</reference>
<accession>A0ABY4MUS6</accession>
<gene>
    <name evidence="8" type="ORF">M3M28_08740</name>
</gene>
<dbReference type="SUPFAM" id="SSF53067">
    <property type="entry name" value="Actin-like ATPase domain"/>
    <property type="match status" value="2"/>
</dbReference>
<dbReference type="CDD" id="cd07779">
    <property type="entry name" value="ASKHA_NBD_FGGY_YgcE-like"/>
    <property type="match status" value="1"/>
</dbReference>
<protein>
    <submittedName>
        <fullName evidence="8">FGGY-family carbohydrate kinase</fullName>
    </submittedName>
</protein>
<dbReference type="InterPro" id="IPR018484">
    <property type="entry name" value="FGGY_N"/>
</dbReference>
<dbReference type="InterPro" id="IPR050406">
    <property type="entry name" value="FGGY_Carb_Kinase"/>
</dbReference>
<keyword evidence="2" id="KW-0859">Xylose metabolism</keyword>
<keyword evidence="4 8" id="KW-0418">Kinase</keyword>
<keyword evidence="3" id="KW-0808">Transferase</keyword>
<evidence type="ECO:0000256" key="1">
    <source>
        <dbReference type="ARBA" id="ARBA00009156"/>
    </source>
</evidence>
<keyword evidence="2" id="KW-0119">Carbohydrate metabolism</keyword>
<evidence type="ECO:0000259" key="7">
    <source>
        <dbReference type="Pfam" id="PF02782"/>
    </source>
</evidence>
<dbReference type="InterPro" id="IPR018485">
    <property type="entry name" value="FGGY_C"/>
</dbReference>
<evidence type="ECO:0000313" key="8">
    <source>
        <dbReference type="EMBL" id="UQN14139.1"/>
    </source>
</evidence>
<comment type="similarity">
    <text evidence="1">Belongs to the FGGY kinase family.</text>
</comment>
<dbReference type="InterPro" id="IPR043129">
    <property type="entry name" value="ATPase_NBD"/>
</dbReference>
<dbReference type="PIRSF" id="PIRSF000538">
    <property type="entry name" value="GlpK"/>
    <property type="match status" value="1"/>
</dbReference>
<feature type="domain" description="Carbohydrate kinase FGGY N-terminal" evidence="6">
    <location>
        <begin position="35"/>
        <end position="135"/>
    </location>
</feature>
<evidence type="ECO:0000256" key="2">
    <source>
        <dbReference type="ARBA" id="ARBA00022629"/>
    </source>
</evidence>
<feature type="domain" description="Carbohydrate kinase FGGY N-terminal" evidence="6">
    <location>
        <begin position="139"/>
        <end position="243"/>
    </location>
</feature>
<evidence type="ECO:0000256" key="3">
    <source>
        <dbReference type="ARBA" id="ARBA00022679"/>
    </source>
</evidence>
<dbReference type="Pfam" id="PF00370">
    <property type="entry name" value="FGGY_N"/>
    <property type="match status" value="2"/>
</dbReference>
<sequence>MSEAGASGTNPAGAFGTNPAGASAGGPGSASKPLIVGIDCGSQSAKVTVFRGDGEVVAQGRAALQPYVAGGAGEWMHPDDDVWDAVARASRAAMHELSADAAIAAVGLCGIRFCRAVLRRDGTLARPMMSWMDVRVGRPHVAESADEFFVTTCSGYLTHRLTGQAVDTAGNYLGAWPVDAARGAWLGADALAAFGVAREQLFELVQPGESLGFVTAAASAATGLPAGVAVFATSNDKAVEALGAGLADTGAALVSLGTYVTGMVVGDAFAPDGDAFWVNAAAEPGRFLFESEGIRRGMWTVSWLRDLFGDADEESLTRLAADAPVGSGGLVAVLDWLAPDAHPEWRGAFIGFDGSQHRGELFRAVLEAIAFTMHRNVVAAALELGRPVDSVILSGGGAKNPLLVELFAALFGVSVRVPELTDSAGLGAAMCAAVGSGIHPDFAAATSAMVRWGSVTPPDPTLASAYAPLALHHAHLTTGLRALLSEG</sequence>
<dbReference type="InterPro" id="IPR000577">
    <property type="entry name" value="Carb_kinase_FGGY"/>
</dbReference>
<name>A0ABY4MUS6_9MICO</name>
<proteinExistence type="inferred from homology"/>
<feature type="region of interest" description="Disordered" evidence="5">
    <location>
        <begin position="1"/>
        <end position="26"/>
    </location>
</feature>
<feature type="domain" description="Carbohydrate kinase FGGY C-terminal" evidence="7">
    <location>
        <begin position="253"/>
        <end position="435"/>
    </location>
</feature>
<dbReference type="EMBL" id="CP097160">
    <property type="protein sequence ID" value="UQN14139.1"/>
    <property type="molecule type" value="Genomic_DNA"/>
</dbReference>